<evidence type="ECO:0000256" key="1">
    <source>
        <dbReference type="SAM" id="MobiDB-lite"/>
    </source>
</evidence>
<evidence type="ECO:0000313" key="2">
    <source>
        <dbReference type="EMBL" id="SVB11516.1"/>
    </source>
</evidence>
<accession>A0A382BCK2</accession>
<name>A0A382BCK2_9ZZZZ</name>
<dbReference type="AlphaFoldDB" id="A0A382BCK2"/>
<feature type="compositionally biased region" description="Basic residues" evidence="1">
    <location>
        <begin position="16"/>
        <end position="28"/>
    </location>
</feature>
<dbReference type="EMBL" id="UINC01029195">
    <property type="protein sequence ID" value="SVB11516.1"/>
    <property type="molecule type" value="Genomic_DNA"/>
</dbReference>
<protein>
    <submittedName>
        <fullName evidence="2">Uncharacterized protein</fullName>
    </submittedName>
</protein>
<sequence length="104" mass="12013">MARRMSRMAKSSGFQMKKKRSALKRRSPAKIQQVARKKAMKIVRDKFYPNYDEMAFQQKVKTDQIMMAKYGGKIDKIAKKQVKIITKGEGERVAKAREAADNET</sequence>
<proteinExistence type="predicted"/>
<organism evidence="2">
    <name type="scientific">marine metagenome</name>
    <dbReference type="NCBI Taxonomy" id="408172"/>
    <lineage>
        <taxon>unclassified sequences</taxon>
        <taxon>metagenomes</taxon>
        <taxon>ecological metagenomes</taxon>
    </lineage>
</organism>
<feature type="region of interest" description="Disordered" evidence="1">
    <location>
        <begin position="1"/>
        <end position="36"/>
    </location>
</feature>
<reference evidence="2" key="1">
    <citation type="submission" date="2018-05" db="EMBL/GenBank/DDBJ databases">
        <authorList>
            <person name="Lanie J.A."/>
            <person name="Ng W.-L."/>
            <person name="Kazmierczak K.M."/>
            <person name="Andrzejewski T.M."/>
            <person name="Davidsen T.M."/>
            <person name="Wayne K.J."/>
            <person name="Tettelin H."/>
            <person name="Glass J.I."/>
            <person name="Rusch D."/>
            <person name="Podicherti R."/>
            <person name="Tsui H.-C.T."/>
            <person name="Winkler M.E."/>
        </authorList>
    </citation>
    <scope>NUCLEOTIDE SEQUENCE</scope>
</reference>
<gene>
    <name evidence="2" type="ORF">METZ01_LOCUS164370</name>
</gene>